<keyword evidence="2" id="KW-1185">Reference proteome</keyword>
<dbReference type="Proteomes" id="UP000559027">
    <property type="component" value="Unassembled WGS sequence"/>
</dbReference>
<accession>A0A8H5FU67</accession>
<proteinExistence type="predicted"/>
<name>A0A8H5FU67_9AGAR</name>
<comment type="caution">
    <text evidence="1">The sequence shown here is derived from an EMBL/GenBank/DDBJ whole genome shotgun (WGS) entry which is preliminary data.</text>
</comment>
<protein>
    <submittedName>
        <fullName evidence="1">Uncharacterized protein</fullName>
    </submittedName>
</protein>
<gene>
    <name evidence="1" type="ORF">D9756_009526</name>
</gene>
<reference evidence="1 2" key="1">
    <citation type="journal article" date="2020" name="ISME J.">
        <title>Uncovering the hidden diversity of litter-decomposition mechanisms in mushroom-forming fungi.</title>
        <authorList>
            <person name="Floudas D."/>
            <person name="Bentzer J."/>
            <person name="Ahren D."/>
            <person name="Johansson T."/>
            <person name="Persson P."/>
            <person name="Tunlid A."/>
        </authorList>
    </citation>
    <scope>NUCLEOTIDE SEQUENCE [LARGE SCALE GENOMIC DNA]</scope>
    <source>
        <strain evidence="1 2">CBS 146.42</strain>
    </source>
</reference>
<dbReference type="AlphaFoldDB" id="A0A8H5FU67"/>
<dbReference type="EMBL" id="JAACJO010000017">
    <property type="protein sequence ID" value="KAF5349199.1"/>
    <property type="molecule type" value="Genomic_DNA"/>
</dbReference>
<evidence type="ECO:0000313" key="2">
    <source>
        <dbReference type="Proteomes" id="UP000559027"/>
    </source>
</evidence>
<dbReference type="OrthoDB" id="3102303at2759"/>
<organism evidence="1 2">
    <name type="scientific">Leucocoprinus leucothites</name>
    <dbReference type="NCBI Taxonomy" id="201217"/>
    <lineage>
        <taxon>Eukaryota</taxon>
        <taxon>Fungi</taxon>
        <taxon>Dikarya</taxon>
        <taxon>Basidiomycota</taxon>
        <taxon>Agaricomycotina</taxon>
        <taxon>Agaricomycetes</taxon>
        <taxon>Agaricomycetidae</taxon>
        <taxon>Agaricales</taxon>
        <taxon>Agaricineae</taxon>
        <taxon>Agaricaceae</taxon>
        <taxon>Leucocoprinus</taxon>
    </lineage>
</organism>
<evidence type="ECO:0000313" key="1">
    <source>
        <dbReference type="EMBL" id="KAF5349199.1"/>
    </source>
</evidence>
<sequence>MLYRNPRNQHSQDPAHGDTYHSHPTFPSLCSLAQCRVLDAIPLVQLVSQCDKVWRGSRVKILGLFIHLSGDLKFRLEIDASMVYSHNPPRVVDLASLNSVLFEKDFCRRVEYFRIRAPPYLLYELPESWYEWMNEGSLTVLEEMQIGHRYLHPPAVGVVDGPERLNQRRVSFVGVPKLRCLLLDNFPYRCTAPSLTTLRLYGVAIETCVDLLFECAGIIDFECRRPNVSDNGIDYPLQATKAVVKKQLRLFEWDFDFANAEWYNDFYTCIRMPRLQRMRLTNIDADPSPFPPSLLTFLESVSSTLKRLTLVTFRVTDSQDVNDIFACVPRIEHLVVEERGNATYSCYREILQALEPSPTLSEASSPPSGPKREYLPSLRTLTLKHTVRDKWGILENLQYNLVDMMEARTSAGDCSKLCITLNGFASDFEWSGYHGRKFEELETKNLLELCVNPGSERRR</sequence>